<accession>A0ABS2PFL8</accession>
<protein>
    <submittedName>
        <fullName evidence="1">Antitoxin component of MazEF toxin-antitoxin module</fullName>
    </submittedName>
</protein>
<dbReference type="RefSeq" id="WP_204698995.1">
    <property type="nucleotide sequence ID" value="NZ_JAFBEC010000010.1"/>
</dbReference>
<evidence type="ECO:0000313" key="2">
    <source>
        <dbReference type="Proteomes" id="UP000741863"/>
    </source>
</evidence>
<organism evidence="1 2">
    <name type="scientific">Geomicrobium sediminis</name>
    <dbReference type="NCBI Taxonomy" id="1347788"/>
    <lineage>
        <taxon>Bacteria</taxon>
        <taxon>Bacillati</taxon>
        <taxon>Bacillota</taxon>
        <taxon>Bacilli</taxon>
        <taxon>Bacillales</taxon>
        <taxon>Geomicrobium</taxon>
    </lineage>
</organism>
<reference evidence="1 2" key="1">
    <citation type="submission" date="2021-01" db="EMBL/GenBank/DDBJ databases">
        <title>Genomic Encyclopedia of Type Strains, Phase IV (KMG-IV): sequencing the most valuable type-strain genomes for metagenomic binning, comparative biology and taxonomic classification.</title>
        <authorList>
            <person name="Goeker M."/>
        </authorList>
    </citation>
    <scope>NUCLEOTIDE SEQUENCE [LARGE SCALE GENOMIC DNA]</scope>
    <source>
        <strain evidence="1 2">DSM 25540</strain>
    </source>
</reference>
<proteinExistence type="predicted"/>
<comment type="caution">
    <text evidence="1">The sequence shown here is derived from an EMBL/GenBank/DDBJ whole genome shotgun (WGS) entry which is preliminary data.</text>
</comment>
<dbReference type="Gene3D" id="2.10.260.10">
    <property type="match status" value="1"/>
</dbReference>
<sequence>MTTKMHPYGGSHALTVPAYVKKALNIDESTELEIELKDGGFFVKPINKQETGVDQEFLDFLEQSGETYGDATRRLVDRK</sequence>
<dbReference type="InterPro" id="IPR037914">
    <property type="entry name" value="SpoVT-AbrB_sf"/>
</dbReference>
<dbReference type="EMBL" id="JAFBEC010000010">
    <property type="protein sequence ID" value="MBM7634222.1"/>
    <property type="molecule type" value="Genomic_DNA"/>
</dbReference>
<name>A0ABS2PFL8_9BACL</name>
<evidence type="ECO:0000313" key="1">
    <source>
        <dbReference type="EMBL" id="MBM7634222.1"/>
    </source>
</evidence>
<keyword evidence="2" id="KW-1185">Reference proteome</keyword>
<dbReference type="SUPFAM" id="SSF89447">
    <property type="entry name" value="AbrB/MazE/MraZ-like"/>
    <property type="match status" value="1"/>
</dbReference>
<dbReference type="Proteomes" id="UP000741863">
    <property type="component" value="Unassembled WGS sequence"/>
</dbReference>
<gene>
    <name evidence="1" type="ORF">JOD17_003324</name>
</gene>